<evidence type="ECO:0000313" key="11">
    <source>
        <dbReference type="Proteomes" id="UP000001514"/>
    </source>
</evidence>
<dbReference type="eggNOG" id="KOG4473">
    <property type="taxonomic scope" value="Eukaryota"/>
</dbReference>
<dbReference type="AlphaFoldDB" id="D8RM33"/>
<comment type="catalytic activity">
    <reaction evidence="8">
        <text>Fe(2+)(in) = Fe(2+)(out)</text>
        <dbReference type="Rhea" id="RHEA:28486"/>
        <dbReference type="ChEBI" id="CHEBI:29033"/>
    </reaction>
    <physiologicalReaction direction="left-to-right" evidence="8">
        <dbReference type="Rhea" id="RHEA:28487"/>
    </physiologicalReaction>
</comment>
<dbReference type="Gramene" id="EFJ26822">
    <property type="protein sequence ID" value="EFJ26822"/>
    <property type="gene ID" value="SELMODRAFT_37133"/>
</dbReference>
<evidence type="ECO:0000256" key="4">
    <source>
        <dbReference type="ARBA" id="ARBA00022554"/>
    </source>
</evidence>
<feature type="non-terminal residue" evidence="10">
    <location>
        <position position="1"/>
    </location>
</feature>
<accession>D8RM33</accession>
<feature type="non-terminal residue" evidence="10">
    <location>
        <position position="187"/>
    </location>
</feature>
<dbReference type="GO" id="GO:0005774">
    <property type="term" value="C:vacuolar membrane"/>
    <property type="evidence" value="ECO:0007669"/>
    <property type="project" value="UniProtKB-SubCell"/>
</dbReference>
<dbReference type="KEGG" id="smo:SELMODRAFT_37133"/>
<feature type="transmembrane region" description="Helical" evidence="9">
    <location>
        <begin position="164"/>
        <end position="186"/>
    </location>
</feature>
<dbReference type="GO" id="GO:0016020">
    <property type="term" value="C:membrane"/>
    <property type="evidence" value="ECO:0000318"/>
    <property type="project" value="GO_Central"/>
</dbReference>
<keyword evidence="4" id="KW-0926">Vacuole</keyword>
<dbReference type="GO" id="GO:0005381">
    <property type="term" value="F:iron ion transmembrane transporter activity"/>
    <property type="evidence" value="ECO:0000318"/>
    <property type="project" value="GO_Central"/>
</dbReference>
<feature type="transmembrane region" description="Helical" evidence="9">
    <location>
        <begin position="137"/>
        <end position="158"/>
    </location>
</feature>
<evidence type="ECO:0000313" key="10">
    <source>
        <dbReference type="EMBL" id="EFJ26822.1"/>
    </source>
</evidence>
<organism evidence="11">
    <name type="scientific">Selaginella moellendorffii</name>
    <name type="common">Spikemoss</name>
    <dbReference type="NCBI Taxonomy" id="88036"/>
    <lineage>
        <taxon>Eukaryota</taxon>
        <taxon>Viridiplantae</taxon>
        <taxon>Streptophyta</taxon>
        <taxon>Embryophyta</taxon>
        <taxon>Tracheophyta</taxon>
        <taxon>Lycopodiopsida</taxon>
        <taxon>Selaginellales</taxon>
        <taxon>Selaginellaceae</taxon>
        <taxon>Selaginella</taxon>
    </lineage>
</organism>
<name>D8RM33_SELML</name>
<dbReference type="HOGENOM" id="CLU_038957_5_1_1"/>
<feature type="transmembrane region" description="Helical" evidence="9">
    <location>
        <begin position="108"/>
        <end position="130"/>
    </location>
</feature>
<dbReference type="GO" id="GO:0005384">
    <property type="term" value="F:manganese ion transmembrane transporter activity"/>
    <property type="evidence" value="ECO:0000318"/>
    <property type="project" value="GO_Central"/>
</dbReference>
<evidence type="ECO:0000256" key="9">
    <source>
        <dbReference type="SAM" id="Phobius"/>
    </source>
</evidence>
<dbReference type="EMBL" id="GL377583">
    <property type="protein sequence ID" value="EFJ26822.1"/>
    <property type="molecule type" value="Genomic_DNA"/>
</dbReference>
<dbReference type="Proteomes" id="UP000001514">
    <property type="component" value="Unassembled WGS sequence"/>
</dbReference>
<keyword evidence="3" id="KW-0408">Iron</keyword>
<keyword evidence="3" id="KW-0813">Transport</keyword>
<keyword evidence="7 9" id="KW-0472">Membrane</keyword>
<evidence type="ECO:0000256" key="5">
    <source>
        <dbReference type="ARBA" id="ARBA00022692"/>
    </source>
</evidence>
<dbReference type="InterPro" id="IPR008217">
    <property type="entry name" value="Ccc1_fam"/>
</dbReference>
<evidence type="ECO:0000256" key="2">
    <source>
        <dbReference type="ARBA" id="ARBA00007049"/>
    </source>
</evidence>
<sequence length="187" mass="19007">GSGLPVAHRAPWLRALVLGANDGLVSIASLLLGVSAGNSNERSIILSGIAGLIAGACSMAVGEFVSVSSQRDTEVAEIERERRQHAAGVHAREELGIDVDALARPWQAAAVSAAAFTTGGAVPLLAAGFVEAYRWRLAAIGLSTSMGLAAFGACGARLGKAPILAASTRVTVGGWIAMLATFGILYL</sequence>
<dbReference type="PANTHER" id="PTHR31851">
    <property type="entry name" value="FE(2+)/MN(2+) TRANSPORTER PCL1"/>
    <property type="match status" value="1"/>
</dbReference>
<keyword evidence="6 9" id="KW-1133">Transmembrane helix</keyword>
<evidence type="ECO:0000256" key="6">
    <source>
        <dbReference type="ARBA" id="ARBA00022989"/>
    </source>
</evidence>
<dbReference type="GO" id="GO:0030026">
    <property type="term" value="P:intracellular manganese ion homeostasis"/>
    <property type="evidence" value="ECO:0000318"/>
    <property type="project" value="GO_Central"/>
</dbReference>
<reference evidence="10 11" key="1">
    <citation type="journal article" date="2011" name="Science">
        <title>The Selaginella genome identifies genetic changes associated with the evolution of vascular plants.</title>
        <authorList>
            <person name="Banks J.A."/>
            <person name="Nishiyama T."/>
            <person name="Hasebe M."/>
            <person name="Bowman J.L."/>
            <person name="Gribskov M."/>
            <person name="dePamphilis C."/>
            <person name="Albert V.A."/>
            <person name="Aono N."/>
            <person name="Aoyama T."/>
            <person name="Ambrose B.A."/>
            <person name="Ashton N.W."/>
            <person name="Axtell M.J."/>
            <person name="Barker E."/>
            <person name="Barker M.S."/>
            <person name="Bennetzen J.L."/>
            <person name="Bonawitz N.D."/>
            <person name="Chapple C."/>
            <person name="Cheng C."/>
            <person name="Correa L.G."/>
            <person name="Dacre M."/>
            <person name="DeBarry J."/>
            <person name="Dreyer I."/>
            <person name="Elias M."/>
            <person name="Engstrom E.M."/>
            <person name="Estelle M."/>
            <person name="Feng L."/>
            <person name="Finet C."/>
            <person name="Floyd S.K."/>
            <person name="Frommer W.B."/>
            <person name="Fujita T."/>
            <person name="Gramzow L."/>
            <person name="Gutensohn M."/>
            <person name="Harholt J."/>
            <person name="Hattori M."/>
            <person name="Heyl A."/>
            <person name="Hirai T."/>
            <person name="Hiwatashi Y."/>
            <person name="Ishikawa M."/>
            <person name="Iwata M."/>
            <person name="Karol K.G."/>
            <person name="Koehler B."/>
            <person name="Kolukisaoglu U."/>
            <person name="Kubo M."/>
            <person name="Kurata T."/>
            <person name="Lalonde S."/>
            <person name="Li K."/>
            <person name="Li Y."/>
            <person name="Litt A."/>
            <person name="Lyons E."/>
            <person name="Manning G."/>
            <person name="Maruyama T."/>
            <person name="Michael T.P."/>
            <person name="Mikami K."/>
            <person name="Miyazaki S."/>
            <person name="Morinaga S."/>
            <person name="Murata T."/>
            <person name="Mueller-Roeber B."/>
            <person name="Nelson D.R."/>
            <person name="Obara M."/>
            <person name="Oguri Y."/>
            <person name="Olmstead R.G."/>
            <person name="Onodera N."/>
            <person name="Petersen B.L."/>
            <person name="Pils B."/>
            <person name="Prigge M."/>
            <person name="Rensing S.A."/>
            <person name="Riano-Pachon D.M."/>
            <person name="Roberts A.W."/>
            <person name="Sato Y."/>
            <person name="Scheller H.V."/>
            <person name="Schulz B."/>
            <person name="Schulz C."/>
            <person name="Shakirov E.V."/>
            <person name="Shibagaki N."/>
            <person name="Shinohara N."/>
            <person name="Shippen D.E."/>
            <person name="Soerensen I."/>
            <person name="Sotooka R."/>
            <person name="Sugimoto N."/>
            <person name="Sugita M."/>
            <person name="Sumikawa N."/>
            <person name="Tanurdzic M."/>
            <person name="Theissen G."/>
            <person name="Ulvskov P."/>
            <person name="Wakazuki S."/>
            <person name="Weng J.K."/>
            <person name="Willats W.W."/>
            <person name="Wipf D."/>
            <person name="Wolf P.G."/>
            <person name="Yang L."/>
            <person name="Zimmer A.D."/>
            <person name="Zhu Q."/>
            <person name="Mitros T."/>
            <person name="Hellsten U."/>
            <person name="Loque D."/>
            <person name="Otillar R."/>
            <person name="Salamov A."/>
            <person name="Schmutz J."/>
            <person name="Shapiro H."/>
            <person name="Lindquist E."/>
            <person name="Lucas S."/>
            <person name="Rokhsar D."/>
            <person name="Grigoriev I.V."/>
        </authorList>
    </citation>
    <scope>NUCLEOTIDE SEQUENCE [LARGE SCALE GENOMIC DNA]</scope>
</reference>
<comment type="subcellular location">
    <subcellularLocation>
        <location evidence="1">Vacuole membrane</location>
        <topology evidence="1">Multi-pass membrane protein</topology>
    </subcellularLocation>
</comment>
<keyword evidence="3" id="KW-0410">Iron transport</keyword>
<gene>
    <name evidence="10" type="ORF">SELMODRAFT_37133</name>
</gene>
<dbReference type="Pfam" id="PF01988">
    <property type="entry name" value="VIT1"/>
    <property type="match status" value="2"/>
</dbReference>
<evidence type="ECO:0000256" key="3">
    <source>
        <dbReference type="ARBA" id="ARBA00022496"/>
    </source>
</evidence>
<dbReference type="STRING" id="88036.D8RM33"/>
<feature type="transmembrane region" description="Helical" evidence="9">
    <location>
        <begin position="12"/>
        <end position="32"/>
    </location>
</feature>
<evidence type="ECO:0000256" key="1">
    <source>
        <dbReference type="ARBA" id="ARBA00004128"/>
    </source>
</evidence>
<feature type="transmembrane region" description="Helical" evidence="9">
    <location>
        <begin position="44"/>
        <end position="62"/>
    </location>
</feature>
<proteinExistence type="inferred from homology"/>
<dbReference type="InParanoid" id="D8RM33"/>
<keyword evidence="11" id="KW-1185">Reference proteome</keyword>
<protein>
    <submittedName>
        <fullName evidence="10">Uncharacterized protein</fullName>
    </submittedName>
</protein>
<comment type="similarity">
    <text evidence="2">Belongs to the CCC1 family.</text>
</comment>
<evidence type="ECO:0000256" key="7">
    <source>
        <dbReference type="ARBA" id="ARBA00023136"/>
    </source>
</evidence>
<dbReference type="OMA" id="NKKMAIH"/>
<keyword evidence="5 9" id="KW-0812">Transmembrane</keyword>
<keyword evidence="3" id="KW-0406">Ion transport</keyword>
<evidence type="ECO:0000256" key="8">
    <source>
        <dbReference type="ARBA" id="ARBA00044464"/>
    </source>
</evidence>